<dbReference type="AlphaFoldDB" id="A0A0K2TJI3"/>
<accession>A0A0K2TJI3</accession>
<dbReference type="EMBL" id="HACA01008315">
    <property type="protein sequence ID" value="CDW25676.1"/>
    <property type="molecule type" value="Transcribed_RNA"/>
</dbReference>
<proteinExistence type="predicted"/>
<sequence length="32" mass="3875">MEFKFLLYSRALISLSSFSSSKFFKTFDKRFD</sequence>
<reference evidence="1" key="1">
    <citation type="submission" date="2014-05" db="EMBL/GenBank/DDBJ databases">
        <authorList>
            <person name="Chronopoulou M."/>
        </authorList>
    </citation>
    <scope>NUCLEOTIDE SEQUENCE</scope>
    <source>
        <tissue evidence="1">Whole organism</tissue>
    </source>
</reference>
<organism evidence="1">
    <name type="scientific">Lepeophtheirus salmonis</name>
    <name type="common">Salmon louse</name>
    <name type="synonym">Caligus salmonis</name>
    <dbReference type="NCBI Taxonomy" id="72036"/>
    <lineage>
        <taxon>Eukaryota</taxon>
        <taxon>Metazoa</taxon>
        <taxon>Ecdysozoa</taxon>
        <taxon>Arthropoda</taxon>
        <taxon>Crustacea</taxon>
        <taxon>Multicrustacea</taxon>
        <taxon>Hexanauplia</taxon>
        <taxon>Copepoda</taxon>
        <taxon>Siphonostomatoida</taxon>
        <taxon>Caligidae</taxon>
        <taxon>Lepeophtheirus</taxon>
    </lineage>
</organism>
<evidence type="ECO:0000313" key="1">
    <source>
        <dbReference type="EMBL" id="CDW25676.1"/>
    </source>
</evidence>
<protein>
    <submittedName>
        <fullName evidence="1">Uncharacterized protein</fullName>
    </submittedName>
</protein>
<name>A0A0K2TJI3_LEPSM</name>